<dbReference type="InterPro" id="IPR027417">
    <property type="entry name" value="P-loop_NTPase"/>
</dbReference>
<dbReference type="InterPro" id="IPR003439">
    <property type="entry name" value="ABC_transporter-like_ATP-bd"/>
</dbReference>
<dbReference type="PANTHER" id="PTHR43335:SF3">
    <property type="entry name" value="ABC TRANSPORTER"/>
    <property type="match status" value="1"/>
</dbReference>
<dbReference type="GO" id="GO:0016887">
    <property type="term" value="F:ATP hydrolysis activity"/>
    <property type="evidence" value="ECO:0007669"/>
    <property type="project" value="InterPro"/>
</dbReference>
<dbReference type="SUPFAM" id="SSF52540">
    <property type="entry name" value="P-loop containing nucleoside triphosphate hydrolases"/>
    <property type="match status" value="1"/>
</dbReference>
<proteinExistence type="inferred from homology"/>
<protein>
    <submittedName>
        <fullName evidence="6">ABC transporter ATP-binding protein</fullName>
    </submittedName>
</protein>
<accession>A0A7Y4JVU0</accession>
<evidence type="ECO:0000313" key="7">
    <source>
        <dbReference type="Proteomes" id="UP000528460"/>
    </source>
</evidence>
<keyword evidence="2" id="KW-0813">Transport</keyword>
<dbReference type="AlphaFoldDB" id="A0A7Y4JVU0"/>
<evidence type="ECO:0000313" key="6">
    <source>
        <dbReference type="EMBL" id="NOK12105.1"/>
    </source>
</evidence>
<dbReference type="RefSeq" id="WP_171418362.1">
    <property type="nucleotide sequence ID" value="NZ_JABFJW010000204.1"/>
</dbReference>
<dbReference type="Proteomes" id="UP000528460">
    <property type="component" value="Unassembled WGS sequence"/>
</dbReference>
<dbReference type="InterPro" id="IPR003593">
    <property type="entry name" value="AAA+_ATPase"/>
</dbReference>
<dbReference type="Pfam" id="PF00005">
    <property type="entry name" value="ABC_tran"/>
    <property type="match status" value="1"/>
</dbReference>
<feature type="domain" description="ABC transporter" evidence="5">
    <location>
        <begin position="4"/>
        <end position="234"/>
    </location>
</feature>
<evidence type="ECO:0000256" key="2">
    <source>
        <dbReference type="ARBA" id="ARBA00022448"/>
    </source>
</evidence>
<name>A0A7Y4JVU0_9BACT</name>
<dbReference type="GO" id="GO:0005524">
    <property type="term" value="F:ATP binding"/>
    <property type="evidence" value="ECO:0007669"/>
    <property type="project" value="UniProtKB-KW"/>
</dbReference>
<dbReference type="InterPro" id="IPR017871">
    <property type="entry name" value="ABC_transporter-like_CS"/>
</dbReference>
<comment type="similarity">
    <text evidence="1">Belongs to the ABC transporter superfamily.</text>
</comment>
<evidence type="ECO:0000259" key="5">
    <source>
        <dbReference type="PROSITE" id="PS50893"/>
    </source>
</evidence>
<comment type="caution">
    <text evidence="6">The sequence shown here is derived from an EMBL/GenBank/DDBJ whole genome shotgun (WGS) entry which is preliminary data.</text>
</comment>
<organism evidence="6 7">
    <name type="scientific">Corallococcus exercitus</name>
    <dbReference type="NCBI Taxonomy" id="2316736"/>
    <lineage>
        <taxon>Bacteria</taxon>
        <taxon>Pseudomonadati</taxon>
        <taxon>Myxococcota</taxon>
        <taxon>Myxococcia</taxon>
        <taxon>Myxococcales</taxon>
        <taxon>Cystobacterineae</taxon>
        <taxon>Myxococcaceae</taxon>
        <taxon>Corallococcus</taxon>
    </lineage>
</organism>
<dbReference type="PROSITE" id="PS00211">
    <property type="entry name" value="ABC_TRANSPORTER_1"/>
    <property type="match status" value="1"/>
</dbReference>
<dbReference type="EMBL" id="JABFJW010000204">
    <property type="protein sequence ID" value="NOK12105.1"/>
    <property type="molecule type" value="Genomic_DNA"/>
</dbReference>
<evidence type="ECO:0000256" key="1">
    <source>
        <dbReference type="ARBA" id="ARBA00005417"/>
    </source>
</evidence>
<sequence length="329" mass="35462">MSLLEVKGLRRDYGALRAVDDVSFNLEAGGILGFIGPNGAGKSTTLRILATLDVPTAGTVLLDGTSLVDAPDRARPLLGYMPDRYGTYDDVTVREFLDFFARAYGLKGAQRKQRVDSVMEFTGLGPLAEKLTTELSKGMRQRVALGRTLLHDPRLLLLDEPADGLDPRARIELRELLRALADQGKAVIISSHILTELAEICDSCVIIEQGRLLAQGKVEDLLRQSAGPSRVTELTVRLAAAAGDEGEALWARTERTLLEQPRVKDVAREGGALRVRLELEADAGPAQAEAAAAVLLAALVAQGLPVCAFSPRERNLEDAFMTVTKGRVA</sequence>
<evidence type="ECO:0000256" key="4">
    <source>
        <dbReference type="ARBA" id="ARBA00022840"/>
    </source>
</evidence>
<evidence type="ECO:0000256" key="3">
    <source>
        <dbReference type="ARBA" id="ARBA00022741"/>
    </source>
</evidence>
<keyword evidence="3" id="KW-0547">Nucleotide-binding</keyword>
<reference evidence="6 7" key="1">
    <citation type="submission" date="2020-05" db="EMBL/GenBank/DDBJ databases">
        <authorList>
            <person name="Whitworth D."/>
        </authorList>
    </citation>
    <scope>NUCLEOTIDE SEQUENCE [LARGE SCALE GENOMIC DNA]</scope>
    <source>
        <strain evidence="6 7">CA046A</strain>
    </source>
</reference>
<dbReference type="Gene3D" id="3.40.50.300">
    <property type="entry name" value="P-loop containing nucleotide triphosphate hydrolases"/>
    <property type="match status" value="1"/>
</dbReference>
<keyword evidence="4 6" id="KW-0067">ATP-binding</keyword>
<dbReference type="PANTHER" id="PTHR43335">
    <property type="entry name" value="ABC TRANSPORTER, ATP-BINDING PROTEIN"/>
    <property type="match status" value="1"/>
</dbReference>
<gene>
    <name evidence="6" type="ORF">HNS30_23985</name>
</gene>
<dbReference type="CDD" id="cd03230">
    <property type="entry name" value="ABC_DR_subfamily_A"/>
    <property type="match status" value="1"/>
</dbReference>
<dbReference type="PROSITE" id="PS50893">
    <property type="entry name" value="ABC_TRANSPORTER_2"/>
    <property type="match status" value="1"/>
</dbReference>
<dbReference type="SMART" id="SM00382">
    <property type="entry name" value="AAA"/>
    <property type="match status" value="1"/>
</dbReference>